<evidence type="ECO:0000256" key="1">
    <source>
        <dbReference type="ARBA" id="ARBA00022729"/>
    </source>
</evidence>
<protein>
    <recommendedName>
        <fullName evidence="5">RlpA-like protein double-psi beta-barrel domain-containing protein</fullName>
    </recommendedName>
</protein>
<evidence type="ECO:0008006" key="5">
    <source>
        <dbReference type="Google" id="ProtNLM"/>
    </source>
</evidence>
<keyword evidence="1 2" id="KW-0732">Signal</keyword>
<dbReference type="HOGENOM" id="CLU_047639_0_1_1"/>
<dbReference type="Gene3D" id="2.40.40.10">
    <property type="entry name" value="RlpA-like domain"/>
    <property type="match status" value="1"/>
</dbReference>
<dbReference type="InterPro" id="IPR051477">
    <property type="entry name" value="Expansin_CellWall"/>
</dbReference>
<evidence type="ECO:0000256" key="2">
    <source>
        <dbReference type="SAM" id="SignalP"/>
    </source>
</evidence>
<dbReference type="SUPFAM" id="SSF50685">
    <property type="entry name" value="Barwin-like endoglucanases"/>
    <property type="match status" value="1"/>
</dbReference>
<keyword evidence="4" id="KW-1185">Reference proteome</keyword>
<dbReference type="InParanoid" id="S8FF89"/>
<dbReference type="PANTHER" id="PTHR31836">
    <property type="match status" value="1"/>
</dbReference>
<dbReference type="OrthoDB" id="623670at2759"/>
<dbReference type="AlphaFoldDB" id="S8FF89"/>
<dbReference type="Proteomes" id="UP000015241">
    <property type="component" value="Unassembled WGS sequence"/>
</dbReference>
<reference evidence="3 4" key="1">
    <citation type="journal article" date="2012" name="Science">
        <title>The Paleozoic origin of enzymatic lignin decomposition reconstructed from 31 fungal genomes.</title>
        <authorList>
            <person name="Floudas D."/>
            <person name="Binder M."/>
            <person name="Riley R."/>
            <person name="Barry K."/>
            <person name="Blanchette R.A."/>
            <person name="Henrissat B."/>
            <person name="Martinez A.T."/>
            <person name="Otillar R."/>
            <person name="Spatafora J.W."/>
            <person name="Yadav J.S."/>
            <person name="Aerts A."/>
            <person name="Benoit I."/>
            <person name="Boyd A."/>
            <person name="Carlson A."/>
            <person name="Copeland A."/>
            <person name="Coutinho P.M."/>
            <person name="de Vries R.P."/>
            <person name="Ferreira P."/>
            <person name="Findley K."/>
            <person name="Foster B."/>
            <person name="Gaskell J."/>
            <person name="Glotzer D."/>
            <person name="Gorecki P."/>
            <person name="Heitman J."/>
            <person name="Hesse C."/>
            <person name="Hori C."/>
            <person name="Igarashi K."/>
            <person name="Jurgens J.A."/>
            <person name="Kallen N."/>
            <person name="Kersten P."/>
            <person name="Kohler A."/>
            <person name="Kuees U."/>
            <person name="Kumar T.K.A."/>
            <person name="Kuo A."/>
            <person name="LaButti K."/>
            <person name="Larrondo L.F."/>
            <person name="Lindquist E."/>
            <person name="Ling A."/>
            <person name="Lombard V."/>
            <person name="Lucas S."/>
            <person name="Lundell T."/>
            <person name="Martin R."/>
            <person name="McLaughlin D.J."/>
            <person name="Morgenstern I."/>
            <person name="Morin E."/>
            <person name="Murat C."/>
            <person name="Nagy L.G."/>
            <person name="Nolan M."/>
            <person name="Ohm R.A."/>
            <person name="Patyshakuliyeva A."/>
            <person name="Rokas A."/>
            <person name="Ruiz-Duenas F.J."/>
            <person name="Sabat G."/>
            <person name="Salamov A."/>
            <person name="Samejima M."/>
            <person name="Schmutz J."/>
            <person name="Slot J.C."/>
            <person name="St John F."/>
            <person name="Stenlid J."/>
            <person name="Sun H."/>
            <person name="Sun S."/>
            <person name="Syed K."/>
            <person name="Tsang A."/>
            <person name="Wiebenga A."/>
            <person name="Young D."/>
            <person name="Pisabarro A."/>
            <person name="Eastwood D.C."/>
            <person name="Martin F."/>
            <person name="Cullen D."/>
            <person name="Grigoriev I.V."/>
            <person name="Hibbett D.S."/>
        </authorList>
    </citation>
    <scope>NUCLEOTIDE SEQUENCE</scope>
    <source>
        <strain evidence="4">FP-58527</strain>
    </source>
</reference>
<evidence type="ECO:0000313" key="3">
    <source>
        <dbReference type="EMBL" id="EPT00121.1"/>
    </source>
</evidence>
<dbReference type="InterPro" id="IPR036908">
    <property type="entry name" value="RlpA-like_sf"/>
</dbReference>
<evidence type="ECO:0000313" key="4">
    <source>
        <dbReference type="Proteomes" id="UP000015241"/>
    </source>
</evidence>
<feature type="chain" id="PRO_5004551368" description="RlpA-like protein double-psi beta-barrel domain-containing protein" evidence="2">
    <location>
        <begin position="22"/>
        <end position="289"/>
    </location>
</feature>
<organism evidence="3 4">
    <name type="scientific">Fomitopsis schrenkii</name>
    <name type="common">Brown rot fungus</name>
    <dbReference type="NCBI Taxonomy" id="2126942"/>
    <lineage>
        <taxon>Eukaryota</taxon>
        <taxon>Fungi</taxon>
        <taxon>Dikarya</taxon>
        <taxon>Basidiomycota</taxon>
        <taxon>Agaricomycotina</taxon>
        <taxon>Agaricomycetes</taxon>
        <taxon>Polyporales</taxon>
        <taxon>Fomitopsis</taxon>
    </lineage>
</organism>
<name>S8FF89_FOMSC</name>
<proteinExistence type="predicted"/>
<sequence>MYHRFLLYTLFLFSLLGFGLGHLNVRMHRPRHHASWRRQTGRNSDENNGTLERRFDGARLTYYDAGQNACGGYDSDGDFVVALNAAQWDNGAHCYKTITIWYGSKSTQAKITDMCPGCPYGGLDLSRGLFGFLADLGLGVLKASWDFAKDGGSQPAVDLRAAYTPAAYTPAAYTPSAYIPSAYTPSAYTPYTVYAAPTTTRWAPTPTYRLTSTHSSPTSFSSSSSFKTLTLAFGSYSSYSGISTSTTVLATPSATATQAKTVAFDQGTLNRVNLAIVGLGALVDFAQRA</sequence>
<feature type="signal peptide" evidence="2">
    <location>
        <begin position="1"/>
        <end position="21"/>
    </location>
</feature>
<dbReference type="STRING" id="743788.S8FF89"/>
<dbReference type="EMBL" id="KE504151">
    <property type="protein sequence ID" value="EPT00121.1"/>
    <property type="molecule type" value="Genomic_DNA"/>
</dbReference>
<gene>
    <name evidence="3" type="ORF">FOMPIDRAFT_1060511</name>
</gene>
<dbReference type="PANTHER" id="PTHR31836:SF28">
    <property type="entry name" value="SRCR DOMAIN-CONTAINING PROTEIN-RELATED"/>
    <property type="match status" value="1"/>
</dbReference>
<accession>S8FF89</accession>
<dbReference type="CDD" id="cd22191">
    <property type="entry name" value="DPBB_RlpA_EXP_N-like"/>
    <property type="match status" value="1"/>
</dbReference>